<proteinExistence type="predicted"/>
<dbReference type="EMBL" id="BTGB01000003">
    <property type="protein sequence ID" value="GMM46540.1"/>
    <property type="molecule type" value="Genomic_DNA"/>
</dbReference>
<keyword evidence="2" id="KW-1185">Reference proteome</keyword>
<protein>
    <recommendedName>
        <fullName evidence="3">HAT C-terminal dimerisation domain-containing protein</fullName>
    </recommendedName>
</protein>
<gene>
    <name evidence="1" type="ORF">DAPK24_031150</name>
</gene>
<evidence type="ECO:0000313" key="1">
    <source>
        <dbReference type="EMBL" id="GMM46540.1"/>
    </source>
</evidence>
<name>A0AAV5R4Y8_PICKL</name>
<evidence type="ECO:0008006" key="3">
    <source>
        <dbReference type="Google" id="ProtNLM"/>
    </source>
</evidence>
<dbReference type="AlphaFoldDB" id="A0AAV5R4Y8"/>
<evidence type="ECO:0000313" key="2">
    <source>
        <dbReference type="Proteomes" id="UP001378960"/>
    </source>
</evidence>
<dbReference type="Proteomes" id="UP001378960">
    <property type="component" value="Unassembled WGS sequence"/>
</dbReference>
<comment type="caution">
    <text evidence="1">The sequence shown here is derived from an EMBL/GenBank/DDBJ whole genome shotgun (WGS) entry which is preliminary data.</text>
</comment>
<organism evidence="1 2">
    <name type="scientific">Pichia kluyveri</name>
    <name type="common">Yeast</name>
    <dbReference type="NCBI Taxonomy" id="36015"/>
    <lineage>
        <taxon>Eukaryota</taxon>
        <taxon>Fungi</taxon>
        <taxon>Dikarya</taxon>
        <taxon>Ascomycota</taxon>
        <taxon>Saccharomycotina</taxon>
        <taxon>Pichiomycetes</taxon>
        <taxon>Pichiales</taxon>
        <taxon>Pichiaceae</taxon>
        <taxon>Pichia</taxon>
    </lineage>
</organism>
<accession>A0AAV5R4Y8</accession>
<sequence length="258" mass="30325">MKNILDEEIGKMRNYLIGLEKLYEKFPIFKEINSAKYKLYDYLLIEHVFKDSMFICCFAEIVHVLSVVPNECTIIFLCADFLISIFEKRDLGGMKGRLMQVNSKTSKKACGYLKEFKILSINLIKYHKQKIEFAKSDEKWRRFYKRHDRKLKSYAWENNYKKKYPFLKSFVRDTIAITPLFLSNGICKDCFGSCENCVYKKIPKAAQRAVFKMYMDGVELKGVQKELDQSKNSKLFNMYLILCLTPGDGYRALCHGLE</sequence>
<reference evidence="1 2" key="1">
    <citation type="journal article" date="2023" name="Elife">
        <title>Identification of key yeast species and microbe-microbe interactions impacting larval growth of Drosophila in the wild.</title>
        <authorList>
            <person name="Mure A."/>
            <person name="Sugiura Y."/>
            <person name="Maeda R."/>
            <person name="Honda K."/>
            <person name="Sakurai N."/>
            <person name="Takahashi Y."/>
            <person name="Watada M."/>
            <person name="Katoh T."/>
            <person name="Gotoh A."/>
            <person name="Gotoh Y."/>
            <person name="Taniguchi I."/>
            <person name="Nakamura K."/>
            <person name="Hayashi T."/>
            <person name="Katayama T."/>
            <person name="Uemura T."/>
            <person name="Hattori Y."/>
        </authorList>
    </citation>
    <scope>NUCLEOTIDE SEQUENCE [LARGE SCALE GENOMIC DNA]</scope>
    <source>
        <strain evidence="1 2">PK-24</strain>
    </source>
</reference>